<dbReference type="PANTHER" id="PTHR42943:SF4">
    <property type="entry name" value="C2H2-TYPE DOMAIN-CONTAINING PROTEIN"/>
    <property type="match status" value="1"/>
</dbReference>
<dbReference type="Gene3D" id="3.40.30.10">
    <property type="entry name" value="Glutaredoxin"/>
    <property type="match status" value="1"/>
</dbReference>
<comment type="catalytic activity">
    <reaction evidence="1">
        <text>2-hydroxychromene-2-carboxylate = (3E)-4-(2-hydroxyphenyl)-2-oxobut-3-enoate</text>
        <dbReference type="Rhea" id="RHEA:27401"/>
        <dbReference type="ChEBI" id="CHEBI:59350"/>
        <dbReference type="ChEBI" id="CHEBI:59353"/>
        <dbReference type="EC" id="5.99.1.4"/>
    </reaction>
</comment>
<feature type="active site" description="Nucleophile" evidence="2">
    <location>
        <position position="12"/>
    </location>
</feature>
<dbReference type="GO" id="GO:1901170">
    <property type="term" value="P:naphthalene catabolic process"/>
    <property type="evidence" value="ECO:0007669"/>
    <property type="project" value="InterPro"/>
</dbReference>
<accession>A0A0K1E915</accession>
<proteinExistence type="inferred from homology"/>
<feature type="domain" description="DSBA-like thioredoxin" evidence="3">
    <location>
        <begin position="3"/>
        <end position="194"/>
    </location>
</feature>
<evidence type="ECO:0000256" key="2">
    <source>
        <dbReference type="PIRSR" id="PIRSR006386-1"/>
    </source>
</evidence>
<dbReference type="EC" id="5.99.1.4" evidence="1"/>
<reference evidence="4 5" key="1">
    <citation type="submission" date="2015-07" db="EMBL/GenBank/DDBJ databases">
        <title>Genome analysis of myxobacterium Chondromyces crocatus Cm c5 reveals a high potential for natural compound synthesis and the genetic basis for the loss of fruiting body formation.</title>
        <authorList>
            <person name="Zaburannyi N."/>
            <person name="Bunk B."/>
            <person name="Maier J."/>
            <person name="Overmann J."/>
            <person name="Mueller R."/>
        </authorList>
    </citation>
    <scope>NUCLEOTIDE SEQUENCE [LARGE SCALE GENOMIC DNA]</scope>
    <source>
        <strain evidence="4 5">Cm c5</strain>
    </source>
</reference>
<dbReference type="Pfam" id="PF01323">
    <property type="entry name" value="DSBA"/>
    <property type="match status" value="1"/>
</dbReference>
<dbReference type="InterPro" id="IPR014440">
    <property type="entry name" value="HCCAis_GSTk"/>
</dbReference>
<dbReference type="InterPro" id="IPR036249">
    <property type="entry name" value="Thioredoxin-like_sf"/>
</dbReference>
<evidence type="ECO:0000256" key="1">
    <source>
        <dbReference type="PIRNR" id="PIRNR006386"/>
    </source>
</evidence>
<organism evidence="4 5">
    <name type="scientific">Chondromyces crocatus</name>
    <dbReference type="NCBI Taxonomy" id="52"/>
    <lineage>
        <taxon>Bacteria</taxon>
        <taxon>Pseudomonadati</taxon>
        <taxon>Myxococcota</taxon>
        <taxon>Polyangia</taxon>
        <taxon>Polyangiales</taxon>
        <taxon>Polyangiaceae</taxon>
        <taxon>Chondromyces</taxon>
    </lineage>
</organism>
<dbReference type="InterPro" id="IPR001853">
    <property type="entry name" value="DSBA-like_thioredoxin_dom"/>
</dbReference>
<comment type="similarity">
    <text evidence="1">Belongs to the GST superfamily. NadH family.</text>
</comment>
<dbReference type="GO" id="GO:0004364">
    <property type="term" value="F:glutathione transferase activity"/>
    <property type="evidence" value="ECO:0007669"/>
    <property type="project" value="TreeGrafter"/>
</dbReference>
<dbReference type="CDD" id="cd03022">
    <property type="entry name" value="DsbA_HCCA_Iso"/>
    <property type="match status" value="1"/>
</dbReference>
<dbReference type="GO" id="GO:0006749">
    <property type="term" value="P:glutathione metabolic process"/>
    <property type="evidence" value="ECO:0007669"/>
    <property type="project" value="TreeGrafter"/>
</dbReference>
<dbReference type="PANTHER" id="PTHR42943">
    <property type="entry name" value="GLUTATHIONE S-TRANSFERASE KAPPA"/>
    <property type="match status" value="1"/>
</dbReference>
<dbReference type="SUPFAM" id="SSF52833">
    <property type="entry name" value="Thioredoxin-like"/>
    <property type="match status" value="1"/>
</dbReference>
<evidence type="ECO:0000259" key="3">
    <source>
        <dbReference type="Pfam" id="PF01323"/>
    </source>
</evidence>
<protein>
    <recommendedName>
        <fullName evidence="1">2-hydroxychromene-2-carboxylate isomerase</fullName>
        <ecNumber evidence="1">5.99.1.4</ecNumber>
    </recommendedName>
</protein>
<gene>
    <name evidence="4" type="ORF">CMC5_014840</name>
</gene>
<dbReference type="Proteomes" id="UP000067626">
    <property type="component" value="Chromosome"/>
</dbReference>
<dbReference type="RefSeq" id="WP_050429730.1">
    <property type="nucleotide sequence ID" value="NZ_CP012159.1"/>
</dbReference>
<dbReference type="InterPro" id="IPR044087">
    <property type="entry name" value="NahD-like"/>
</dbReference>
<name>A0A0K1E915_CHOCO</name>
<dbReference type="EMBL" id="CP012159">
    <property type="protein sequence ID" value="AKT37349.1"/>
    <property type="molecule type" value="Genomic_DNA"/>
</dbReference>
<keyword evidence="5" id="KW-1185">Reference proteome</keyword>
<evidence type="ECO:0000313" key="4">
    <source>
        <dbReference type="EMBL" id="AKT37349.1"/>
    </source>
</evidence>
<evidence type="ECO:0000313" key="5">
    <source>
        <dbReference type="Proteomes" id="UP000067626"/>
    </source>
</evidence>
<dbReference type="PIRSF" id="PIRSF006386">
    <property type="entry name" value="HCCAis_GSTk"/>
    <property type="match status" value="1"/>
</dbReference>
<dbReference type="STRING" id="52.CMC5_014840"/>
<dbReference type="InterPro" id="IPR051924">
    <property type="entry name" value="GST_Kappa/NadH"/>
</dbReference>
<keyword evidence="1 4" id="KW-0413">Isomerase</keyword>
<dbReference type="GO" id="GO:0018845">
    <property type="term" value="F:2-hydroxychromene-2-carboxylate isomerase activity"/>
    <property type="evidence" value="ECO:0007669"/>
    <property type="project" value="UniProtKB-UniRule"/>
</dbReference>
<dbReference type="GO" id="GO:0004602">
    <property type="term" value="F:glutathione peroxidase activity"/>
    <property type="evidence" value="ECO:0007669"/>
    <property type="project" value="TreeGrafter"/>
</dbReference>
<sequence>MKTVDFWFDLSSPYAYFGATQIDAIAARHGAKVNYRPFLLGALFKSIGTPMVPLFSLSDAKRRYIGTDIVRWADVHGVPFRFPSRFPMNTIKPLRMLLALDEAARPPLIHALFRAYWGDDRDISDDATLTDIATREGFDPAPLLAANRDENVKAKLHEATQEAIHLGVCGAPTFIVNGLLFWGQDRLLFVEKALDGWVPANERGA</sequence>
<dbReference type="AlphaFoldDB" id="A0A0K1E915"/>
<dbReference type="KEGG" id="ccro:CMC5_014840"/>